<gene>
    <name evidence="2" type="ORF">AYL99_12048</name>
</gene>
<feature type="compositionally biased region" description="Basic and acidic residues" evidence="1">
    <location>
        <begin position="102"/>
        <end position="111"/>
    </location>
</feature>
<organism evidence="2 3">
    <name type="scientific">Fonsecaea erecta</name>
    <dbReference type="NCBI Taxonomy" id="1367422"/>
    <lineage>
        <taxon>Eukaryota</taxon>
        <taxon>Fungi</taxon>
        <taxon>Dikarya</taxon>
        <taxon>Ascomycota</taxon>
        <taxon>Pezizomycotina</taxon>
        <taxon>Eurotiomycetes</taxon>
        <taxon>Chaetothyriomycetidae</taxon>
        <taxon>Chaetothyriales</taxon>
        <taxon>Herpotrichiellaceae</taxon>
        <taxon>Fonsecaea</taxon>
    </lineage>
</organism>
<keyword evidence="3" id="KW-1185">Reference proteome</keyword>
<proteinExistence type="predicted"/>
<dbReference type="AlphaFoldDB" id="A0A178Z240"/>
<feature type="region of interest" description="Disordered" evidence="1">
    <location>
        <begin position="79"/>
        <end position="113"/>
    </location>
</feature>
<evidence type="ECO:0000313" key="3">
    <source>
        <dbReference type="Proteomes" id="UP000078343"/>
    </source>
</evidence>
<protein>
    <submittedName>
        <fullName evidence="2">Uncharacterized protein</fullName>
    </submittedName>
</protein>
<accession>A0A178Z240</accession>
<dbReference type="Proteomes" id="UP000078343">
    <property type="component" value="Unassembled WGS sequence"/>
</dbReference>
<dbReference type="EMBL" id="LVYI01000026">
    <property type="protein sequence ID" value="OAP53764.1"/>
    <property type="molecule type" value="Genomic_DNA"/>
</dbReference>
<dbReference type="GeneID" id="30016214"/>
<comment type="caution">
    <text evidence="2">The sequence shown here is derived from an EMBL/GenBank/DDBJ whole genome shotgun (WGS) entry which is preliminary data.</text>
</comment>
<dbReference type="RefSeq" id="XP_018687131.1">
    <property type="nucleotide sequence ID" value="XM_018843551.1"/>
</dbReference>
<sequence>MDTFNAALHTDDALYSELSHCLTKLRMCGWSASWPKSTPSPNDLNTIITNHAAIREHHRLKQELFEVCMQLDPSDRAAVQSEECSLSPEAQDRLLQQGGGEQPRRPKDACQHQHHRQRYFENLAFPVSLMARNLPRCPAGGPGATKAIPLPHRNPERDFMYSPARFASRS</sequence>
<reference evidence="2 3" key="1">
    <citation type="submission" date="2016-04" db="EMBL/GenBank/DDBJ databases">
        <title>Draft genome of Fonsecaea erecta CBS 125763.</title>
        <authorList>
            <person name="Weiss V.A."/>
            <person name="Vicente V.A."/>
            <person name="Raittz R.T."/>
            <person name="Moreno L.F."/>
            <person name="De Souza E.M."/>
            <person name="Pedrosa F.O."/>
            <person name="Steffens M.B."/>
            <person name="Faoro H."/>
            <person name="Tadra-Sfeir M.Z."/>
            <person name="Najafzadeh M.J."/>
            <person name="Felipe M.S."/>
            <person name="Teixeira M."/>
            <person name="Sun J."/>
            <person name="Xi L."/>
            <person name="Gomes R."/>
            <person name="De Azevedo C.M."/>
            <person name="Salgado C.G."/>
            <person name="Da Silva M.B."/>
            <person name="Nascimento M.F."/>
            <person name="Queiroz-Telles F."/>
            <person name="Attili D.S."/>
            <person name="Gorbushina A."/>
        </authorList>
    </citation>
    <scope>NUCLEOTIDE SEQUENCE [LARGE SCALE GENOMIC DNA]</scope>
    <source>
        <strain evidence="2 3">CBS 125763</strain>
    </source>
</reference>
<evidence type="ECO:0000256" key="1">
    <source>
        <dbReference type="SAM" id="MobiDB-lite"/>
    </source>
</evidence>
<feature type="region of interest" description="Disordered" evidence="1">
    <location>
        <begin position="142"/>
        <end position="170"/>
    </location>
</feature>
<name>A0A178Z240_9EURO</name>
<evidence type="ECO:0000313" key="2">
    <source>
        <dbReference type="EMBL" id="OAP53764.1"/>
    </source>
</evidence>